<name>A0A1D8S1H7_9EURY</name>
<dbReference type="RefSeq" id="WP_070364014.1">
    <property type="nucleotide sequence ID" value="NZ_CP016070.1"/>
</dbReference>
<accession>A0A1J1A8P2</accession>
<evidence type="ECO:0000313" key="2">
    <source>
        <dbReference type="EMBL" id="APE94492.1"/>
    </source>
</evidence>
<accession>A0A1D8S1H7</accession>
<dbReference type="PROSITE" id="PS51318">
    <property type="entry name" value="TAT"/>
    <property type="match status" value="1"/>
</dbReference>
<dbReference type="AlphaFoldDB" id="A0A1D8S1H7"/>
<organism evidence="1 3">
    <name type="scientific">Halodesulfurarchaeum formicicum</name>
    <dbReference type="NCBI Taxonomy" id="1873524"/>
    <lineage>
        <taxon>Archaea</taxon>
        <taxon>Methanobacteriati</taxon>
        <taxon>Methanobacteriota</taxon>
        <taxon>Stenosarchaea group</taxon>
        <taxon>Halobacteria</taxon>
        <taxon>Halobacteriales</taxon>
        <taxon>Halobacteriaceae</taxon>
        <taxon>Halodesulfurarchaeum</taxon>
    </lineage>
</organism>
<reference evidence="4" key="2">
    <citation type="submission" date="2016-08" db="EMBL/GenBank/DDBJ databases">
        <title>Discovery of first anaerobic lithoheterotrophic haloarchae widely represented in hypersaline habitats.</title>
        <authorList>
            <person name="Sorokin D.Y."/>
            <person name="Kublanov I.V."/>
            <person name="Roman P."/>
            <person name="Sinninghe Damste J.S."/>
            <person name="Golyshin P.N."/>
            <person name="Rojo D."/>
            <person name="Ciordia S."/>
            <person name="Mena Md.C."/>
            <person name="Ferrer M."/>
            <person name="Smedile F."/>
            <person name="Messina E."/>
            <person name="La Cono V."/>
            <person name="Yakimov M.M."/>
        </authorList>
    </citation>
    <scope>NUCLEOTIDE SEQUENCE [LARGE SCALE GENOMIC DNA]</scope>
    <source>
        <strain evidence="4">HSR6</strain>
    </source>
</reference>
<dbReference type="OrthoDB" id="343247at2157"/>
<dbReference type="EMBL" id="CP016804">
    <property type="protein sequence ID" value="APE94492.1"/>
    <property type="molecule type" value="Genomic_DNA"/>
</dbReference>
<dbReference type="InterPro" id="IPR006311">
    <property type="entry name" value="TAT_signal"/>
</dbReference>
<reference evidence="1 3" key="1">
    <citation type="submission" date="2016-06" db="EMBL/GenBank/DDBJ databases">
        <title>Discovery of anaerobic lithoheterotrophic haloarchaeon capable of sulfur respiration by hydrogen and formate.</title>
        <authorList>
            <person name="Sorokin D.Y."/>
            <person name="Kublanov I.V."/>
            <person name="Roman P."/>
            <person name="Sinninghe Damste J.S."/>
            <person name="Golyshin P.N."/>
            <person name="Rojo D."/>
            <person name="Ciordia S."/>
            <person name="Mena Md.C."/>
            <person name="Ferrer M."/>
            <person name="Smedile F."/>
            <person name="Messina E."/>
            <person name="La Cono V."/>
            <person name="Yakimov M.M."/>
        </authorList>
    </citation>
    <scope>NUCLEOTIDE SEQUENCE [LARGE SCALE GENOMIC DNA]</scope>
    <source>
        <strain evidence="1 3">HTSR1</strain>
    </source>
</reference>
<dbReference type="Proteomes" id="UP000186165">
    <property type="component" value="Chromosome"/>
</dbReference>
<sequence>MTDPGKYEGEGIDRRTLLKGTATLAGAGLIGVPMLSGSATAKRPANRTPCHQEFACSEDGTDVKFEFVIVEDDEGNVLDCYFEEETDTGLLEITDWEHKPGEPCEPIAVEWSSDTHIATKVLAFGGRDCELVEDPGESYRADGEGEAGLDTPSGQTAAISNLQFCVEEAPFPACPFYGTTRSDPTAINSIQYDPGLGQIVETSIGDIPDDFADSNYPNGVAFDDANDVWYFAEKNGALKTMNEDGMLGIEEYGVITPGNESIAGAAFRDDLAEYLFIPNGTNRLMAASIAGGSVTTRDVATLNWSVGLGDLAINRAEDVLYVSTTSSNTVGALFFSVDLQDPTTQTLIASEADGDRTQFAIKSQIAFDADETLWAHNAGTGDWRTVTDLTTGALSDVVATTREYTDLARCGFAEYSQA</sequence>
<dbReference type="KEGG" id="halh:HTSR_0016"/>
<dbReference type="InterPro" id="IPR011042">
    <property type="entry name" value="6-blade_b-propeller_TolB-like"/>
</dbReference>
<dbReference type="NCBIfam" id="TIGR01409">
    <property type="entry name" value="TAT_signal_seq"/>
    <property type="match status" value="1"/>
</dbReference>
<evidence type="ECO:0000313" key="1">
    <source>
        <dbReference type="EMBL" id="AOW79226.1"/>
    </source>
</evidence>
<proteinExistence type="predicted"/>
<dbReference type="InterPro" id="IPR019546">
    <property type="entry name" value="TAT_signal_bac_arc"/>
</dbReference>
<dbReference type="GeneID" id="30416546"/>
<evidence type="ECO:0008006" key="5">
    <source>
        <dbReference type="Google" id="ProtNLM"/>
    </source>
</evidence>
<evidence type="ECO:0000313" key="3">
    <source>
        <dbReference type="Proteomes" id="UP000185608"/>
    </source>
</evidence>
<dbReference type="Proteomes" id="UP000185608">
    <property type="component" value="Chromosome"/>
</dbReference>
<keyword evidence="4" id="KW-1185">Reference proteome</keyword>
<reference evidence="2" key="3">
    <citation type="journal article" date="2017" name="ISME J.">
        <title>Discovery of anaerobic lithoheterotrophic haloarchaea, ubiquitous in hypersaline habitats.</title>
        <authorList>
            <person name="Sorokin D.Y."/>
            <person name="Messina E."/>
            <person name="Smedile F."/>
            <person name="Roman P."/>
            <person name="Damste J.S.S."/>
            <person name="Ciordia S."/>
            <person name="Mena M.C."/>
            <person name="Ferrer M."/>
            <person name="Golyshin P.N."/>
            <person name="Kublanov I.V."/>
            <person name="Samarov N.I."/>
            <person name="Toshchakov S.V."/>
            <person name="La Cono V."/>
            <person name="Yakimov M.M."/>
        </authorList>
    </citation>
    <scope>NUCLEOTIDE SEQUENCE</scope>
    <source>
        <strain evidence="2">HSR6</strain>
    </source>
</reference>
<evidence type="ECO:0000313" key="4">
    <source>
        <dbReference type="Proteomes" id="UP000186165"/>
    </source>
</evidence>
<dbReference type="Gene3D" id="2.120.10.30">
    <property type="entry name" value="TolB, C-terminal domain"/>
    <property type="match status" value="1"/>
</dbReference>
<dbReference type="KEGG" id="hhsr:HSR6_0016"/>
<dbReference type="EMBL" id="CP016070">
    <property type="protein sequence ID" value="AOW79226.1"/>
    <property type="molecule type" value="Genomic_DNA"/>
</dbReference>
<dbReference type="SUPFAM" id="SSF101898">
    <property type="entry name" value="NHL repeat"/>
    <property type="match status" value="1"/>
</dbReference>
<protein>
    <recommendedName>
        <fullName evidence="5">Twin-arginine translocation signal domain-containing protein</fullName>
    </recommendedName>
</protein>
<gene>
    <name evidence="2" type="ORF">HSR6_0016</name>
    <name evidence="1" type="ORF">HTSR_0016</name>
</gene>